<dbReference type="EMBL" id="MLCO01000201">
    <property type="protein sequence ID" value="ONG50153.1"/>
    <property type="molecule type" value="Genomic_DNA"/>
</dbReference>
<comment type="caution">
    <text evidence="1">The sequence shown here is derived from an EMBL/GenBank/DDBJ whole genome shotgun (WGS) entry which is preliminary data.</text>
</comment>
<accession>A0A1V2H0I9</accession>
<evidence type="ECO:0000313" key="1">
    <source>
        <dbReference type="EMBL" id="ONG50153.1"/>
    </source>
</evidence>
<protein>
    <recommendedName>
        <fullName evidence="3">ParB/Sulfiredoxin domain-containing protein</fullName>
    </recommendedName>
</protein>
<gene>
    <name evidence="1" type="ORF">BKE38_19235</name>
</gene>
<organism evidence="1 2">
    <name type="scientific">Teichococcus deserti</name>
    <dbReference type="NCBI Taxonomy" id="1817963"/>
    <lineage>
        <taxon>Bacteria</taxon>
        <taxon>Pseudomonadati</taxon>
        <taxon>Pseudomonadota</taxon>
        <taxon>Alphaproteobacteria</taxon>
        <taxon>Acetobacterales</taxon>
        <taxon>Roseomonadaceae</taxon>
        <taxon>Roseomonas</taxon>
    </lineage>
</organism>
<dbReference type="Proteomes" id="UP000188879">
    <property type="component" value="Unassembled WGS sequence"/>
</dbReference>
<evidence type="ECO:0000313" key="2">
    <source>
        <dbReference type="Proteomes" id="UP000188879"/>
    </source>
</evidence>
<keyword evidence="2" id="KW-1185">Reference proteome</keyword>
<proteinExistence type="predicted"/>
<reference evidence="1 2" key="1">
    <citation type="submission" date="2016-10" db="EMBL/GenBank/DDBJ databases">
        <title>Draft Genome sequence of Roseomonas sp. strain M3.</title>
        <authorList>
            <person name="Subhash Y."/>
            <person name="Lee S."/>
        </authorList>
    </citation>
    <scope>NUCLEOTIDE SEQUENCE [LARGE SCALE GENOMIC DNA]</scope>
    <source>
        <strain evidence="1 2">M3</strain>
    </source>
</reference>
<sequence length="559" mass="61971">MSGGNEPFRWQRALRQDVLPETSLRLRQLRLEPAAAALMLDSQHAQARRIDTTVRAYAEAMREGRWVANGMPLILSQQGVLLDGVQRLAACVEAETPFDTLIVEGVEDAAFHTIDQHRPRSLSGILRPRGVVNHHLLANLLMRLVRYDEGNMTKPLAPRASWTQLEQLLANTDAHRKALAQSLAMPGSPLPEPVRTMILFMGHQVNPGLTDRLLHAVQYPAQWPPHEPGVLLRHEIERGGLSNSHLIALSIKALNALLRSEPLRRLTWVERAGPQGPAEPFPELDGYRGLAALTGARGDDSDAHGEEELPQAEARVEAIDASMAMRYLRMNVAGRRPVKSHVDALARDIRRGRWMTNGQPICFSRSGLLINGQHRLLAVIAAQGQIMAPVVRGLPEEAYATYDAQPRRLVRSQVAEGNFGDQALAVAMANLLWRLERKTPAIRSKRAAATEIHEILTQNPRLLELRGFARKMVEYGRSSVMGYGAYVIERDDPKLAPAFLNALATGADLPAGHPILALRRGLQKLRRDNASQADQLSALLAGWRQYKAHQASEKARPPR</sequence>
<evidence type="ECO:0008006" key="3">
    <source>
        <dbReference type="Google" id="ProtNLM"/>
    </source>
</evidence>
<name>A0A1V2H0I9_9PROT</name>
<dbReference type="AlphaFoldDB" id="A0A1V2H0I9"/>